<keyword evidence="6" id="KW-1185">Reference proteome</keyword>
<dbReference type="GO" id="GO:0017004">
    <property type="term" value="P:cytochrome complex assembly"/>
    <property type="evidence" value="ECO:0007669"/>
    <property type="project" value="UniProtKB-KW"/>
</dbReference>
<name>A0A4R1PXK2_9FIRM</name>
<protein>
    <submittedName>
        <fullName evidence="5">Cytochrome c-type biogenesis protein CcmE</fullName>
    </submittedName>
</protein>
<keyword evidence="3" id="KW-0201">Cytochrome c-type biogenesis</keyword>
<dbReference type="Pfam" id="PF03100">
    <property type="entry name" value="CcmE"/>
    <property type="match status" value="1"/>
</dbReference>
<dbReference type="SUPFAM" id="SSF82093">
    <property type="entry name" value="Heme chaperone CcmE"/>
    <property type="match status" value="1"/>
</dbReference>
<accession>A0A4R1PXK2</accession>
<dbReference type="InterPro" id="IPR036127">
    <property type="entry name" value="CcmE-like_sf"/>
</dbReference>
<sequence>MKRRHMMGWLIVLAFVAFSFTAFQSSLTPYVSFAQAQKMTGTVQVRGVLAADKIAVLESGKTMQFLLRDEAGEEVPVVYQGAKPEGLEQASSIVAIGKYQSGRFVAEKLLIKCPSKYQGSVKPS</sequence>
<evidence type="ECO:0000256" key="4">
    <source>
        <dbReference type="ARBA" id="ARBA00023136"/>
    </source>
</evidence>
<dbReference type="InterPro" id="IPR004329">
    <property type="entry name" value="CcmE"/>
</dbReference>
<dbReference type="GO" id="GO:0020037">
    <property type="term" value="F:heme binding"/>
    <property type="evidence" value="ECO:0007669"/>
    <property type="project" value="InterPro"/>
</dbReference>
<keyword evidence="2" id="KW-0408">Iron</keyword>
<reference evidence="5 6" key="1">
    <citation type="submission" date="2019-03" db="EMBL/GenBank/DDBJ databases">
        <title>Genomic Encyclopedia of Type Strains, Phase IV (KMG-IV): sequencing the most valuable type-strain genomes for metagenomic binning, comparative biology and taxonomic classification.</title>
        <authorList>
            <person name="Goeker M."/>
        </authorList>
    </citation>
    <scope>NUCLEOTIDE SEQUENCE [LARGE SCALE GENOMIC DNA]</scope>
    <source>
        <strain evidence="5 6">DSM 15969</strain>
    </source>
</reference>
<keyword evidence="4" id="KW-0472">Membrane</keyword>
<organism evidence="5 6">
    <name type="scientific">Anaerospora hongkongensis</name>
    <dbReference type="NCBI Taxonomy" id="244830"/>
    <lineage>
        <taxon>Bacteria</taxon>
        <taxon>Bacillati</taxon>
        <taxon>Bacillota</taxon>
        <taxon>Negativicutes</taxon>
        <taxon>Selenomonadales</taxon>
        <taxon>Sporomusaceae</taxon>
        <taxon>Anaerospora</taxon>
    </lineage>
</organism>
<keyword evidence="2" id="KW-0349">Heme</keyword>
<keyword evidence="2" id="KW-0479">Metal-binding</keyword>
<dbReference type="OrthoDB" id="9794828at2"/>
<dbReference type="EMBL" id="SLUI01000006">
    <property type="protein sequence ID" value="TCL37368.1"/>
    <property type="molecule type" value="Genomic_DNA"/>
</dbReference>
<comment type="subcellular location">
    <subcellularLocation>
        <location evidence="1">Membrane</location>
    </subcellularLocation>
</comment>
<comment type="caution">
    <text evidence="5">The sequence shown here is derived from an EMBL/GenBank/DDBJ whole genome shotgun (WGS) entry which is preliminary data.</text>
</comment>
<gene>
    <name evidence="5" type="ORF">EV210_106237</name>
</gene>
<evidence type="ECO:0000313" key="5">
    <source>
        <dbReference type="EMBL" id="TCL37368.1"/>
    </source>
</evidence>
<evidence type="ECO:0000313" key="6">
    <source>
        <dbReference type="Proteomes" id="UP000295063"/>
    </source>
</evidence>
<dbReference type="AlphaFoldDB" id="A0A4R1PXK2"/>
<evidence type="ECO:0000256" key="2">
    <source>
        <dbReference type="ARBA" id="ARBA00022617"/>
    </source>
</evidence>
<dbReference type="InterPro" id="IPR012340">
    <property type="entry name" value="NA-bd_OB-fold"/>
</dbReference>
<proteinExistence type="predicted"/>
<dbReference type="Gene3D" id="2.40.50.140">
    <property type="entry name" value="Nucleic acid-binding proteins"/>
    <property type="match status" value="1"/>
</dbReference>
<evidence type="ECO:0000256" key="1">
    <source>
        <dbReference type="ARBA" id="ARBA00004370"/>
    </source>
</evidence>
<dbReference type="GO" id="GO:0017003">
    <property type="term" value="P:protein-heme linkage"/>
    <property type="evidence" value="ECO:0007669"/>
    <property type="project" value="InterPro"/>
</dbReference>
<dbReference type="Proteomes" id="UP000295063">
    <property type="component" value="Unassembled WGS sequence"/>
</dbReference>
<dbReference type="GO" id="GO:0005886">
    <property type="term" value="C:plasma membrane"/>
    <property type="evidence" value="ECO:0007669"/>
    <property type="project" value="InterPro"/>
</dbReference>
<evidence type="ECO:0000256" key="3">
    <source>
        <dbReference type="ARBA" id="ARBA00022748"/>
    </source>
</evidence>